<dbReference type="Proteomes" id="UP000647587">
    <property type="component" value="Unassembled WGS sequence"/>
</dbReference>
<evidence type="ECO:0000313" key="1">
    <source>
        <dbReference type="EMBL" id="GGK33664.1"/>
    </source>
</evidence>
<name>A0ABQ2EYR6_9DEIO</name>
<sequence length="90" mass="9897">MTELSLQPLLLLHVPPCHEVDPQALADLLELVSEGYGASVLVNPRTSSEVMPPPLLLGRWGDRDPGDILLELQPTINRVFFNLDWLAGVS</sequence>
<dbReference type="EMBL" id="BMPP01000013">
    <property type="protein sequence ID" value="GGK33664.1"/>
    <property type="molecule type" value="Genomic_DNA"/>
</dbReference>
<dbReference type="RefSeq" id="WP_189010189.1">
    <property type="nucleotide sequence ID" value="NZ_BMPP01000013.1"/>
</dbReference>
<gene>
    <name evidence="1" type="ORF">GCM10008955_29650</name>
</gene>
<keyword evidence="2" id="KW-1185">Reference proteome</keyword>
<protein>
    <submittedName>
        <fullName evidence="1">Uncharacterized protein</fullName>
    </submittedName>
</protein>
<evidence type="ECO:0000313" key="2">
    <source>
        <dbReference type="Proteomes" id="UP000647587"/>
    </source>
</evidence>
<comment type="caution">
    <text evidence="1">The sequence shown here is derived from an EMBL/GenBank/DDBJ whole genome shotgun (WGS) entry which is preliminary data.</text>
</comment>
<proteinExistence type="predicted"/>
<organism evidence="1 2">
    <name type="scientific">Deinococcus malanensis</name>
    <dbReference type="NCBI Taxonomy" id="1706855"/>
    <lineage>
        <taxon>Bacteria</taxon>
        <taxon>Thermotogati</taxon>
        <taxon>Deinococcota</taxon>
        <taxon>Deinococci</taxon>
        <taxon>Deinococcales</taxon>
        <taxon>Deinococcaceae</taxon>
        <taxon>Deinococcus</taxon>
    </lineage>
</organism>
<accession>A0ABQ2EYR6</accession>
<reference evidence="2" key="1">
    <citation type="journal article" date="2019" name="Int. J. Syst. Evol. Microbiol.">
        <title>The Global Catalogue of Microorganisms (GCM) 10K type strain sequencing project: providing services to taxonomists for standard genome sequencing and annotation.</title>
        <authorList>
            <consortium name="The Broad Institute Genomics Platform"/>
            <consortium name="The Broad Institute Genome Sequencing Center for Infectious Disease"/>
            <person name="Wu L."/>
            <person name="Ma J."/>
        </authorList>
    </citation>
    <scope>NUCLEOTIDE SEQUENCE [LARGE SCALE GENOMIC DNA]</scope>
    <source>
        <strain evidence="2">JCM 30331</strain>
    </source>
</reference>